<evidence type="ECO:0000313" key="2">
    <source>
        <dbReference type="Proteomes" id="UP001374535"/>
    </source>
</evidence>
<organism evidence="1 2">
    <name type="scientific">Vigna mungo</name>
    <name type="common">Black gram</name>
    <name type="synonym">Phaseolus mungo</name>
    <dbReference type="NCBI Taxonomy" id="3915"/>
    <lineage>
        <taxon>Eukaryota</taxon>
        <taxon>Viridiplantae</taxon>
        <taxon>Streptophyta</taxon>
        <taxon>Embryophyta</taxon>
        <taxon>Tracheophyta</taxon>
        <taxon>Spermatophyta</taxon>
        <taxon>Magnoliopsida</taxon>
        <taxon>eudicotyledons</taxon>
        <taxon>Gunneridae</taxon>
        <taxon>Pentapetalae</taxon>
        <taxon>rosids</taxon>
        <taxon>fabids</taxon>
        <taxon>Fabales</taxon>
        <taxon>Fabaceae</taxon>
        <taxon>Papilionoideae</taxon>
        <taxon>50 kb inversion clade</taxon>
        <taxon>NPAAA clade</taxon>
        <taxon>indigoferoid/millettioid clade</taxon>
        <taxon>Phaseoleae</taxon>
        <taxon>Vigna</taxon>
    </lineage>
</organism>
<sequence length="117" mass="13347">EIRLSKPFGWLGDPSFSVTNKLIVSQINTSSFSMTSLARHTICIITKVCSKFIRSVLLYRPTVFNLPFTRLVFLSPTGRVSSISSMLHLHENLLLTSRVFRVHRHPCFIKNDIPTND</sequence>
<dbReference type="AlphaFoldDB" id="A0AAQ3NX11"/>
<name>A0AAQ3NX11_VIGMU</name>
<keyword evidence="2" id="KW-1185">Reference proteome</keyword>
<protein>
    <submittedName>
        <fullName evidence="1">Uncharacterized protein</fullName>
    </submittedName>
</protein>
<dbReference type="Proteomes" id="UP001374535">
    <property type="component" value="Chromosome 3"/>
</dbReference>
<dbReference type="EMBL" id="CP144698">
    <property type="protein sequence ID" value="WVZ16611.1"/>
    <property type="molecule type" value="Genomic_DNA"/>
</dbReference>
<feature type="non-terminal residue" evidence="1">
    <location>
        <position position="1"/>
    </location>
</feature>
<gene>
    <name evidence="1" type="ORF">V8G54_009593</name>
</gene>
<reference evidence="1 2" key="1">
    <citation type="journal article" date="2023" name="Life. Sci Alliance">
        <title>Evolutionary insights into 3D genome organization and epigenetic landscape of Vigna mungo.</title>
        <authorList>
            <person name="Junaid A."/>
            <person name="Singh B."/>
            <person name="Bhatia S."/>
        </authorList>
    </citation>
    <scope>NUCLEOTIDE SEQUENCE [LARGE SCALE GENOMIC DNA]</scope>
    <source>
        <strain evidence="1">Urdbean</strain>
    </source>
</reference>
<evidence type="ECO:0000313" key="1">
    <source>
        <dbReference type="EMBL" id="WVZ16611.1"/>
    </source>
</evidence>
<proteinExistence type="predicted"/>
<accession>A0AAQ3NX11</accession>